<feature type="region of interest" description="Disordered" evidence="10">
    <location>
        <begin position="280"/>
        <end position="322"/>
    </location>
</feature>
<evidence type="ECO:0000313" key="12">
    <source>
        <dbReference type="EMBL" id="QEP30672.1"/>
    </source>
</evidence>
<comment type="similarity">
    <text evidence="9">Belongs to the binding-protein-dependent transport system permease family.</text>
</comment>
<dbReference type="InterPro" id="IPR050366">
    <property type="entry name" value="BP-dependent_transpt_permease"/>
</dbReference>
<evidence type="ECO:0000256" key="10">
    <source>
        <dbReference type="SAM" id="MobiDB-lite"/>
    </source>
</evidence>
<dbReference type="KEGG" id="thas:C6Y53_20945"/>
<evidence type="ECO:0000256" key="3">
    <source>
        <dbReference type="ARBA" id="ARBA00022475"/>
    </source>
</evidence>
<name>A0A5C2H6S7_9RHOB</name>
<dbReference type="GO" id="GO:0015031">
    <property type="term" value="P:protein transport"/>
    <property type="evidence" value="ECO:0007669"/>
    <property type="project" value="UniProtKB-KW"/>
</dbReference>
<feature type="transmembrane region" description="Helical" evidence="9">
    <location>
        <begin position="235"/>
        <end position="256"/>
    </location>
</feature>
<keyword evidence="12" id="KW-0614">Plasmid</keyword>
<dbReference type="PANTHER" id="PTHR43386">
    <property type="entry name" value="OLIGOPEPTIDE TRANSPORT SYSTEM PERMEASE PROTEIN APPC"/>
    <property type="match status" value="1"/>
</dbReference>
<dbReference type="AlphaFoldDB" id="A0A5C2H6S7"/>
<evidence type="ECO:0000256" key="7">
    <source>
        <dbReference type="ARBA" id="ARBA00022989"/>
    </source>
</evidence>
<dbReference type="GO" id="GO:0055085">
    <property type="term" value="P:transmembrane transport"/>
    <property type="evidence" value="ECO:0007669"/>
    <property type="project" value="InterPro"/>
</dbReference>
<feature type="transmembrane region" description="Helical" evidence="9">
    <location>
        <begin position="130"/>
        <end position="150"/>
    </location>
</feature>
<evidence type="ECO:0000256" key="4">
    <source>
        <dbReference type="ARBA" id="ARBA00022692"/>
    </source>
</evidence>
<keyword evidence="8 9" id="KW-0472">Membrane</keyword>
<evidence type="ECO:0000313" key="13">
    <source>
        <dbReference type="Proteomes" id="UP000237655"/>
    </source>
</evidence>
<feature type="transmembrane region" description="Helical" evidence="9">
    <location>
        <begin position="70"/>
        <end position="92"/>
    </location>
</feature>
<dbReference type="Gene3D" id="1.10.3720.10">
    <property type="entry name" value="MetI-like"/>
    <property type="match status" value="1"/>
</dbReference>
<evidence type="ECO:0000256" key="8">
    <source>
        <dbReference type="ARBA" id="ARBA00023136"/>
    </source>
</evidence>
<keyword evidence="5" id="KW-0571">Peptide transport</keyword>
<proteinExistence type="inferred from homology"/>
<keyword evidence="2 9" id="KW-0813">Transport</keyword>
<dbReference type="CDD" id="cd06261">
    <property type="entry name" value="TM_PBP2"/>
    <property type="match status" value="1"/>
</dbReference>
<keyword evidence="13" id="KW-1185">Reference proteome</keyword>
<feature type="transmembrane region" description="Helical" evidence="9">
    <location>
        <begin position="181"/>
        <end position="203"/>
    </location>
</feature>
<evidence type="ECO:0000256" key="6">
    <source>
        <dbReference type="ARBA" id="ARBA00022927"/>
    </source>
</evidence>
<accession>A0A5C2H6S7</accession>
<sequence length="322" mass="34811">MFAFATVVLTALIVTALLAPWLTQGSVEAQSLSARLKPPGWVDASGHMYLAGTDHLGRDVLARLIYGSRLSLAVGTLAVAFGGAVGLVLGLISGYYGGKVDAVIMRFTDMQLAFPFMLLALALVTILGPSVINVILVLAITSWIVYAKVVRGDVLQLRNREFIEAARVLGIPDRRIIFRHILPNIFSSFLVVASFQVAALIIAESSLSFLGLGVPSNIPTWGTMLADGREYVRDAWWLSVFPGVAIMLAALSFNLLGDGLRDLLDPTMRASSPTRKRRIRFFSPRNGPPATPDPHTAVKEIGPLGNESNSLEIKNVDQSRKC</sequence>
<protein>
    <submittedName>
        <fullName evidence="12">ABC transporter permease</fullName>
    </submittedName>
</protein>
<evidence type="ECO:0000256" key="2">
    <source>
        <dbReference type="ARBA" id="ARBA00022448"/>
    </source>
</evidence>
<keyword evidence="3" id="KW-1003">Cell membrane</keyword>
<dbReference type="PANTHER" id="PTHR43386:SF1">
    <property type="entry name" value="D,D-DIPEPTIDE TRANSPORT SYSTEM PERMEASE PROTEIN DDPC-RELATED"/>
    <property type="match status" value="1"/>
</dbReference>
<comment type="subcellular location">
    <subcellularLocation>
        <location evidence="1 9">Cell membrane</location>
        <topology evidence="1 9">Multi-pass membrane protein</topology>
    </subcellularLocation>
</comment>
<keyword evidence="7 9" id="KW-1133">Transmembrane helix</keyword>
<dbReference type="Pfam" id="PF00528">
    <property type="entry name" value="BPD_transp_1"/>
    <property type="match status" value="1"/>
</dbReference>
<dbReference type="GO" id="GO:0005886">
    <property type="term" value="C:plasma membrane"/>
    <property type="evidence" value="ECO:0007669"/>
    <property type="project" value="UniProtKB-SubCell"/>
</dbReference>
<evidence type="ECO:0000256" key="5">
    <source>
        <dbReference type="ARBA" id="ARBA00022856"/>
    </source>
</evidence>
<evidence type="ECO:0000256" key="1">
    <source>
        <dbReference type="ARBA" id="ARBA00004651"/>
    </source>
</evidence>
<evidence type="ECO:0000256" key="9">
    <source>
        <dbReference type="RuleBase" id="RU363032"/>
    </source>
</evidence>
<geneLocation type="plasmid" evidence="12 13">
    <name>p5</name>
</geneLocation>
<gene>
    <name evidence="12" type="ORF">C6Y53_20945</name>
</gene>
<dbReference type="SUPFAM" id="SSF161098">
    <property type="entry name" value="MetI-like"/>
    <property type="match status" value="1"/>
</dbReference>
<keyword evidence="4 9" id="KW-0812">Transmembrane</keyword>
<dbReference type="Proteomes" id="UP000237655">
    <property type="component" value="Plasmid p5"/>
</dbReference>
<dbReference type="GO" id="GO:0015833">
    <property type="term" value="P:peptide transport"/>
    <property type="evidence" value="ECO:0007669"/>
    <property type="project" value="UniProtKB-KW"/>
</dbReference>
<dbReference type="PROSITE" id="PS50928">
    <property type="entry name" value="ABC_TM1"/>
    <property type="match status" value="1"/>
</dbReference>
<organism evidence="12 13">
    <name type="scientific">Pukyongiella litopenaei</name>
    <dbReference type="NCBI Taxonomy" id="2605946"/>
    <lineage>
        <taxon>Bacteria</taxon>
        <taxon>Pseudomonadati</taxon>
        <taxon>Pseudomonadota</taxon>
        <taxon>Alphaproteobacteria</taxon>
        <taxon>Rhodobacterales</taxon>
        <taxon>Paracoccaceae</taxon>
        <taxon>Pukyongiella</taxon>
    </lineage>
</organism>
<dbReference type="InterPro" id="IPR000515">
    <property type="entry name" value="MetI-like"/>
</dbReference>
<keyword evidence="6" id="KW-0653">Protein transport</keyword>
<evidence type="ECO:0000259" key="11">
    <source>
        <dbReference type="PROSITE" id="PS50928"/>
    </source>
</evidence>
<feature type="domain" description="ABC transmembrane type-1" evidence="11">
    <location>
        <begin position="68"/>
        <end position="257"/>
    </location>
</feature>
<dbReference type="EMBL" id="CP043623">
    <property type="protein sequence ID" value="QEP30672.1"/>
    <property type="molecule type" value="Genomic_DNA"/>
</dbReference>
<reference evidence="12 13" key="1">
    <citation type="submission" date="2019-09" db="EMBL/GenBank/DDBJ databases">
        <title>Novel bacterium SH-1.</title>
        <authorList>
            <person name="Kim Y.-S."/>
            <person name="Kim K.-H."/>
        </authorList>
    </citation>
    <scope>NUCLEOTIDE SEQUENCE [LARGE SCALE GENOMIC DNA]</scope>
    <source>
        <strain evidence="12 13">SH-1</strain>
        <plasmid evidence="12 13">p5</plasmid>
    </source>
</reference>
<dbReference type="InterPro" id="IPR035906">
    <property type="entry name" value="MetI-like_sf"/>
</dbReference>